<keyword evidence="3" id="KW-0472">Membrane</keyword>
<dbReference type="Gene3D" id="1.25.40.10">
    <property type="entry name" value="Tetratricopeptide repeat domain"/>
    <property type="match status" value="3"/>
</dbReference>
<feature type="coiled-coil region" evidence="2">
    <location>
        <begin position="375"/>
        <end position="402"/>
    </location>
</feature>
<dbReference type="InterPro" id="IPR010559">
    <property type="entry name" value="Sig_transdc_His_kin_internal"/>
</dbReference>
<reference evidence="5 6" key="1">
    <citation type="journal article" date="2013" name="Int. J. Syst. Evol. Microbiol.">
        <title>Kordia antarctica sp. nov., isolated from Antarctic seawater.</title>
        <authorList>
            <person name="Baek K."/>
            <person name="Choi A."/>
            <person name="Kang I."/>
            <person name="Lee K."/>
            <person name="Cho J.C."/>
        </authorList>
    </citation>
    <scope>NUCLEOTIDE SEQUENCE [LARGE SCALE GENOMIC DNA]</scope>
    <source>
        <strain evidence="5 6">IMCC3317</strain>
    </source>
</reference>
<evidence type="ECO:0000259" key="4">
    <source>
        <dbReference type="Pfam" id="PF06580"/>
    </source>
</evidence>
<keyword evidence="1" id="KW-0802">TPR repeat</keyword>
<dbReference type="GO" id="GO:0016020">
    <property type="term" value="C:membrane"/>
    <property type="evidence" value="ECO:0007669"/>
    <property type="project" value="InterPro"/>
</dbReference>
<feature type="repeat" description="TPR" evidence="1">
    <location>
        <begin position="164"/>
        <end position="197"/>
    </location>
</feature>
<dbReference type="GO" id="GO:0000155">
    <property type="term" value="F:phosphorelay sensor kinase activity"/>
    <property type="evidence" value="ECO:0007669"/>
    <property type="project" value="InterPro"/>
</dbReference>
<feature type="repeat" description="TPR" evidence="1">
    <location>
        <begin position="119"/>
        <end position="152"/>
    </location>
</feature>
<feature type="transmembrane region" description="Helical" evidence="3">
    <location>
        <begin position="402"/>
        <end position="421"/>
    </location>
</feature>
<dbReference type="SUPFAM" id="SSF48452">
    <property type="entry name" value="TPR-like"/>
    <property type="match status" value="2"/>
</dbReference>
<name>A0A7L4ZJL9_9FLAO</name>
<dbReference type="PANTHER" id="PTHR34220:SF7">
    <property type="entry name" value="SENSOR HISTIDINE KINASE YPDA"/>
    <property type="match status" value="1"/>
</dbReference>
<dbReference type="Pfam" id="PF06580">
    <property type="entry name" value="His_kinase"/>
    <property type="match status" value="1"/>
</dbReference>
<feature type="domain" description="Signal transduction histidine kinase internal region" evidence="4">
    <location>
        <begin position="436"/>
        <end position="514"/>
    </location>
</feature>
<keyword evidence="3" id="KW-1133">Transmembrane helix</keyword>
<protein>
    <submittedName>
        <fullName evidence="5">Sensor histidine kinase YpdA</fullName>
        <ecNumber evidence="5">2.7.13.3</ecNumber>
    </submittedName>
</protein>
<dbReference type="EC" id="2.7.13.3" evidence="5"/>
<dbReference type="PROSITE" id="PS50005">
    <property type="entry name" value="TPR"/>
    <property type="match status" value="3"/>
</dbReference>
<evidence type="ECO:0000256" key="2">
    <source>
        <dbReference type="SAM" id="Coils"/>
    </source>
</evidence>
<feature type="repeat" description="TPR" evidence="1">
    <location>
        <begin position="284"/>
        <end position="317"/>
    </location>
</feature>
<dbReference type="Proteomes" id="UP000464657">
    <property type="component" value="Chromosome"/>
</dbReference>
<evidence type="ECO:0000313" key="5">
    <source>
        <dbReference type="EMBL" id="QHI36711.1"/>
    </source>
</evidence>
<keyword evidence="5" id="KW-0418">Kinase</keyword>
<dbReference type="Gene3D" id="3.30.565.10">
    <property type="entry name" value="Histidine kinase-like ATPase, C-terminal domain"/>
    <property type="match status" value="1"/>
</dbReference>
<organism evidence="5 6">
    <name type="scientific">Kordia antarctica</name>
    <dbReference type="NCBI Taxonomy" id="1218801"/>
    <lineage>
        <taxon>Bacteria</taxon>
        <taxon>Pseudomonadati</taxon>
        <taxon>Bacteroidota</taxon>
        <taxon>Flavobacteriia</taxon>
        <taxon>Flavobacteriales</taxon>
        <taxon>Flavobacteriaceae</taxon>
        <taxon>Kordia</taxon>
    </lineage>
</organism>
<proteinExistence type="predicted"/>
<keyword evidence="2" id="KW-0175">Coiled coil</keyword>
<dbReference type="AlphaFoldDB" id="A0A7L4ZJL9"/>
<dbReference type="InterPro" id="IPR011990">
    <property type="entry name" value="TPR-like_helical_dom_sf"/>
</dbReference>
<evidence type="ECO:0000256" key="1">
    <source>
        <dbReference type="PROSITE-ProRule" id="PRU00339"/>
    </source>
</evidence>
<dbReference type="Pfam" id="PF13424">
    <property type="entry name" value="TPR_12"/>
    <property type="match status" value="3"/>
</dbReference>
<dbReference type="InterPro" id="IPR019734">
    <property type="entry name" value="TPR_rpt"/>
</dbReference>
<evidence type="ECO:0000256" key="3">
    <source>
        <dbReference type="SAM" id="Phobius"/>
    </source>
</evidence>
<dbReference type="InterPro" id="IPR050640">
    <property type="entry name" value="Bact_2-comp_sensor_kinase"/>
</dbReference>
<dbReference type="SUPFAM" id="SSF55874">
    <property type="entry name" value="ATPase domain of HSP90 chaperone/DNA topoisomerase II/histidine kinase"/>
    <property type="match status" value="1"/>
</dbReference>
<sequence length="644" mass="74316">MYNSYKNGLLIILTLIFTTIGFSQTLDSIFVRDANALLETKKSSYSEIDNSLKKYKRDSLQIQYMVNLYKENQYLPGEIYALNTLGIHCRNTSQYDKAILYHKQALEKAIEIGNKEAHVHSLNMLGVVYRRIDDIRNALDYHQEALAIAESIEDRTESVKRRIAVSLNSMGNIFLVLEQYDLAIQRFTKSMKIEESVGNKLGLAINYHNIGYAKEATGDIEGALTDYKESLRYNNEIDSDLGRVICNNSIGQIYIKQKKYQEAIDIISSTFEKAKGLRDKFHLSGVYTNFGWAYLEMKNYKLAKKYLNEGLAISKEYNLKSAIAENYGRLAVVAEEEKDYKKALEYRKISYELNQEITNRKNFKYVNDLIIKYDTEKFNTQIENLEKENENVKLTLRRNKSIWITSSIVLAFLAIMIYILYRQRLLNNEKKILTLEQEMLRSQMNPHFVFNSLNSIKQYIIANEKKNAVHYLNKFAKLIRKILDASRVKVVSLNDELETMDLYMSIENIRFSNEINFEVFVEEDINLDQIKIPSLVLQPFLENALWHGLSPKKGQKNIKLSVTSTQKDFVTIAITDNGIGREAAKKIGDDKIVKRKSIGISLTNSRLTNFVKDFKNSFSIQFIDLKDANGIASGTEVLLHIPLR</sequence>
<accession>A0A7L4ZJL9</accession>
<keyword evidence="3" id="KW-0812">Transmembrane</keyword>
<gene>
    <name evidence="5" type="primary">ypdA_3</name>
    <name evidence="5" type="ORF">IMCC3317_20760</name>
</gene>
<evidence type="ECO:0000313" key="6">
    <source>
        <dbReference type="Proteomes" id="UP000464657"/>
    </source>
</evidence>
<dbReference type="RefSeq" id="WP_160129395.1">
    <property type="nucleotide sequence ID" value="NZ_CP019288.1"/>
</dbReference>
<keyword evidence="5" id="KW-0808">Transferase</keyword>
<dbReference type="OrthoDB" id="6190788at2"/>
<dbReference type="InterPro" id="IPR036890">
    <property type="entry name" value="HATPase_C_sf"/>
</dbReference>
<dbReference type="KEGG" id="kan:IMCC3317_20760"/>
<dbReference type="EMBL" id="CP019288">
    <property type="protein sequence ID" value="QHI36711.1"/>
    <property type="molecule type" value="Genomic_DNA"/>
</dbReference>
<keyword evidence="6" id="KW-1185">Reference proteome</keyword>
<dbReference type="PANTHER" id="PTHR34220">
    <property type="entry name" value="SENSOR HISTIDINE KINASE YPDA"/>
    <property type="match status" value="1"/>
</dbReference>
<dbReference type="SMART" id="SM00028">
    <property type="entry name" value="TPR"/>
    <property type="match status" value="7"/>
</dbReference>